<dbReference type="SMART" id="SM00389">
    <property type="entry name" value="HOX"/>
    <property type="match status" value="1"/>
</dbReference>
<dbReference type="FunFam" id="1.10.260.40:FF:000005">
    <property type="entry name" value="One cut domain family member"/>
    <property type="match status" value="1"/>
</dbReference>
<feature type="region of interest" description="Disordered" evidence="11">
    <location>
        <begin position="1"/>
        <end position="23"/>
    </location>
</feature>
<comment type="similarity">
    <text evidence="2 10">Belongs to the CUT homeobox family.</text>
</comment>
<evidence type="ECO:0000256" key="11">
    <source>
        <dbReference type="SAM" id="MobiDB-lite"/>
    </source>
</evidence>
<proteinExistence type="inferred from homology"/>
<dbReference type="SUPFAM" id="SSF46689">
    <property type="entry name" value="Homeodomain-like"/>
    <property type="match status" value="1"/>
</dbReference>
<dbReference type="GO" id="GO:0005634">
    <property type="term" value="C:nucleus"/>
    <property type="evidence" value="ECO:0007669"/>
    <property type="project" value="UniProtKB-SubCell"/>
</dbReference>
<dbReference type="PROSITE" id="PS51042">
    <property type="entry name" value="CUT"/>
    <property type="match status" value="1"/>
</dbReference>
<dbReference type="SUPFAM" id="SSF47413">
    <property type="entry name" value="lambda repressor-like DNA-binding domains"/>
    <property type="match status" value="1"/>
</dbReference>
<evidence type="ECO:0000256" key="2">
    <source>
        <dbReference type="ARBA" id="ARBA00008190"/>
    </source>
</evidence>
<feature type="region of interest" description="Disordered" evidence="11">
    <location>
        <begin position="98"/>
        <end position="121"/>
    </location>
</feature>
<evidence type="ECO:0000256" key="3">
    <source>
        <dbReference type="ARBA" id="ARBA00023015"/>
    </source>
</evidence>
<dbReference type="EMBL" id="DS469539">
    <property type="protein sequence ID" value="EDO45004.1"/>
    <property type="molecule type" value="Genomic_DNA"/>
</dbReference>
<evidence type="ECO:0000256" key="1">
    <source>
        <dbReference type="ARBA" id="ARBA00004123"/>
    </source>
</evidence>
<sequence length="177" mass="20519">MAVASATISDNEQTNNAPDDDDDWIDTKAMALKLTEELRRYHIPQAVFAKKVLNRSQGTLSDLLRKPKPWNEMRLGKAIFKRMKEWLELPEVKRIPQLRMEDSRAKRSNSESDVEAAPSKKIRRQFTETQKRTLFAIFKETKKPTKDMQKAVAEELGLDLNSVANFFMNARRRHTDA</sequence>
<accession>A7RU16</accession>
<name>A7RU16_NEMVE</name>
<dbReference type="PROSITE" id="PS50071">
    <property type="entry name" value="HOMEOBOX_2"/>
    <property type="match status" value="1"/>
</dbReference>
<evidence type="ECO:0000256" key="4">
    <source>
        <dbReference type="ARBA" id="ARBA00023125"/>
    </source>
</evidence>
<evidence type="ECO:0000256" key="6">
    <source>
        <dbReference type="ARBA" id="ARBA00023163"/>
    </source>
</evidence>
<dbReference type="InterPro" id="IPR003350">
    <property type="entry name" value="CUT_dom"/>
</dbReference>
<evidence type="ECO:0000259" key="12">
    <source>
        <dbReference type="PROSITE" id="PS50071"/>
    </source>
</evidence>
<dbReference type="HOGENOM" id="CLU_091555_0_0_1"/>
<dbReference type="PhylomeDB" id="A7RU16"/>
<feature type="domain" description="CUT" evidence="13">
    <location>
        <begin position="16"/>
        <end position="102"/>
    </location>
</feature>
<dbReference type="CDD" id="cd00086">
    <property type="entry name" value="homeodomain"/>
    <property type="match status" value="1"/>
</dbReference>
<dbReference type="Gene3D" id="1.10.10.60">
    <property type="entry name" value="Homeodomain-like"/>
    <property type="match status" value="1"/>
</dbReference>
<dbReference type="InterPro" id="IPR010982">
    <property type="entry name" value="Lambda_DNA-bd_dom_sf"/>
</dbReference>
<dbReference type="eggNOG" id="KOG2252">
    <property type="taxonomic scope" value="Eukaryota"/>
</dbReference>
<evidence type="ECO:0000256" key="10">
    <source>
        <dbReference type="RuleBase" id="RU361129"/>
    </source>
</evidence>
<keyword evidence="5 8" id="KW-0371">Homeobox</keyword>
<comment type="subcellular location">
    <subcellularLocation>
        <location evidence="1 8 9">Nucleus</location>
    </subcellularLocation>
</comment>
<evidence type="ECO:0000256" key="9">
    <source>
        <dbReference type="RuleBase" id="RU000682"/>
    </source>
</evidence>
<dbReference type="Pfam" id="PF02376">
    <property type="entry name" value="CUT"/>
    <property type="match status" value="1"/>
</dbReference>
<dbReference type="PANTHER" id="PTHR14057:SF47">
    <property type="entry name" value="HOMEOBOX PROTEIN ONECUT"/>
    <property type="match status" value="1"/>
</dbReference>
<dbReference type="InterPro" id="IPR009057">
    <property type="entry name" value="Homeodomain-like_sf"/>
</dbReference>
<dbReference type="AlphaFoldDB" id="A7RU16"/>
<keyword evidence="3 10" id="KW-0805">Transcription regulation</keyword>
<evidence type="ECO:0000259" key="13">
    <source>
        <dbReference type="PROSITE" id="PS51042"/>
    </source>
</evidence>
<evidence type="ECO:0000256" key="7">
    <source>
        <dbReference type="ARBA" id="ARBA00023242"/>
    </source>
</evidence>
<keyword evidence="15" id="KW-1185">Reference proteome</keyword>
<dbReference type="InterPro" id="IPR051649">
    <property type="entry name" value="CUT_Homeobox"/>
</dbReference>
<dbReference type="Pfam" id="PF00046">
    <property type="entry name" value="Homeodomain"/>
    <property type="match status" value="1"/>
</dbReference>
<gene>
    <name evidence="14" type="ORF">NEMVEDRAFT_v1g93682</name>
</gene>
<organism evidence="14 15">
    <name type="scientific">Nematostella vectensis</name>
    <name type="common">Starlet sea anemone</name>
    <dbReference type="NCBI Taxonomy" id="45351"/>
    <lineage>
        <taxon>Eukaryota</taxon>
        <taxon>Metazoa</taxon>
        <taxon>Cnidaria</taxon>
        <taxon>Anthozoa</taxon>
        <taxon>Hexacorallia</taxon>
        <taxon>Actiniaria</taxon>
        <taxon>Edwardsiidae</taxon>
        <taxon>Nematostella</taxon>
    </lineage>
</organism>
<keyword evidence="7 8" id="KW-0539">Nucleus</keyword>
<evidence type="ECO:0000313" key="14">
    <source>
        <dbReference type="EMBL" id="EDO45004.1"/>
    </source>
</evidence>
<feature type="compositionally biased region" description="Polar residues" evidence="11">
    <location>
        <begin position="1"/>
        <end position="17"/>
    </location>
</feature>
<dbReference type="PANTHER" id="PTHR14057">
    <property type="entry name" value="TRANSCRIPTION FACTOR ONECUT"/>
    <property type="match status" value="1"/>
</dbReference>
<dbReference type="GO" id="GO:0003677">
    <property type="term" value="F:DNA binding"/>
    <property type="evidence" value="ECO:0007669"/>
    <property type="project" value="UniProtKB-UniRule"/>
</dbReference>
<evidence type="ECO:0000256" key="8">
    <source>
        <dbReference type="PROSITE-ProRule" id="PRU00108"/>
    </source>
</evidence>
<dbReference type="InterPro" id="IPR001356">
    <property type="entry name" value="HD"/>
</dbReference>
<dbReference type="STRING" id="45351.A7RU16"/>
<reference evidence="14 15" key="1">
    <citation type="journal article" date="2007" name="Science">
        <title>Sea anemone genome reveals ancestral eumetazoan gene repertoire and genomic organization.</title>
        <authorList>
            <person name="Putnam N.H."/>
            <person name="Srivastava M."/>
            <person name="Hellsten U."/>
            <person name="Dirks B."/>
            <person name="Chapman J."/>
            <person name="Salamov A."/>
            <person name="Terry A."/>
            <person name="Shapiro H."/>
            <person name="Lindquist E."/>
            <person name="Kapitonov V.V."/>
            <person name="Jurka J."/>
            <person name="Genikhovich G."/>
            <person name="Grigoriev I.V."/>
            <person name="Lucas S.M."/>
            <person name="Steele R.E."/>
            <person name="Finnerty J.R."/>
            <person name="Technau U."/>
            <person name="Martindale M.Q."/>
            <person name="Rokhsar D.S."/>
        </authorList>
    </citation>
    <scope>NUCLEOTIDE SEQUENCE [LARGE SCALE GENOMIC DNA]</scope>
    <source>
        <strain evidence="15">CH2 X CH6</strain>
    </source>
</reference>
<feature type="domain" description="Homeobox" evidence="12">
    <location>
        <begin position="117"/>
        <end position="177"/>
    </location>
</feature>
<dbReference type="InParanoid" id="A7RU16"/>
<protein>
    <recommendedName>
        <fullName evidence="10">One cut domain family member</fullName>
    </recommendedName>
</protein>
<keyword evidence="4 8" id="KW-0238">DNA-binding</keyword>
<dbReference type="Proteomes" id="UP000001593">
    <property type="component" value="Unassembled WGS sequence"/>
</dbReference>
<dbReference type="Gene3D" id="1.10.260.40">
    <property type="entry name" value="lambda repressor-like DNA-binding domains"/>
    <property type="match status" value="1"/>
</dbReference>
<evidence type="ECO:0000313" key="15">
    <source>
        <dbReference type="Proteomes" id="UP000001593"/>
    </source>
</evidence>
<feature type="compositionally biased region" description="Basic and acidic residues" evidence="11">
    <location>
        <begin position="98"/>
        <end position="110"/>
    </location>
</feature>
<dbReference type="OMA" id="WQDEAST"/>
<evidence type="ECO:0000256" key="5">
    <source>
        <dbReference type="ARBA" id="ARBA00023155"/>
    </source>
</evidence>
<keyword evidence="6 10" id="KW-0804">Transcription</keyword>
<dbReference type="SMART" id="SM01109">
    <property type="entry name" value="CUT"/>
    <property type="match status" value="1"/>
</dbReference>